<dbReference type="InterPro" id="IPR005243">
    <property type="entry name" value="THIRX-like_proc"/>
</dbReference>
<dbReference type="PANTHER" id="PTHR36450">
    <property type="entry name" value="THIOREDOXIN"/>
    <property type="match status" value="1"/>
</dbReference>
<dbReference type="PANTHER" id="PTHR36450:SF1">
    <property type="entry name" value="THIOREDOXIN"/>
    <property type="match status" value="1"/>
</dbReference>
<gene>
    <name evidence="2" type="ORF">SAMN02910265_02265</name>
</gene>
<dbReference type="EMBL" id="FNWV01000008">
    <property type="protein sequence ID" value="SEH71560.1"/>
    <property type="molecule type" value="Genomic_DNA"/>
</dbReference>
<dbReference type="Gene3D" id="3.40.30.10">
    <property type="entry name" value="Glutaredoxin"/>
    <property type="match status" value="1"/>
</dbReference>
<dbReference type="SUPFAM" id="SSF52833">
    <property type="entry name" value="Thioredoxin-like"/>
    <property type="match status" value="1"/>
</dbReference>
<name>A0A1H6KEB2_RUMFL</name>
<organism evidence="2 3">
    <name type="scientific">Ruminococcus flavefaciens</name>
    <dbReference type="NCBI Taxonomy" id="1265"/>
    <lineage>
        <taxon>Bacteria</taxon>
        <taxon>Bacillati</taxon>
        <taxon>Bacillota</taxon>
        <taxon>Clostridia</taxon>
        <taxon>Eubacteriales</taxon>
        <taxon>Oscillospiraceae</taxon>
        <taxon>Ruminococcus</taxon>
    </lineage>
</organism>
<feature type="domain" description="Thioredoxin-like fold" evidence="1">
    <location>
        <begin position="44"/>
        <end position="114"/>
    </location>
</feature>
<proteinExistence type="predicted"/>
<dbReference type="RefSeq" id="WP_074717419.1">
    <property type="nucleotide sequence ID" value="NZ_FNWV01000008.1"/>
</dbReference>
<dbReference type="InterPro" id="IPR036249">
    <property type="entry name" value="Thioredoxin-like_sf"/>
</dbReference>
<dbReference type="NCBIfam" id="TIGR00412">
    <property type="entry name" value="redox_disulf_2"/>
    <property type="match status" value="1"/>
</dbReference>
<dbReference type="AlphaFoldDB" id="A0A1H6KEB2"/>
<evidence type="ECO:0000313" key="2">
    <source>
        <dbReference type="EMBL" id="SEH71560.1"/>
    </source>
</evidence>
<dbReference type="InterPro" id="IPR012336">
    <property type="entry name" value="Thioredoxin-like_fold"/>
</dbReference>
<dbReference type="Proteomes" id="UP000183190">
    <property type="component" value="Unassembled WGS sequence"/>
</dbReference>
<protein>
    <submittedName>
        <fullName evidence="2">Small redox-active disulfide protein 2</fullName>
    </submittedName>
</protein>
<evidence type="ECO:0000259" key="1">
    <source>
        <dbReference type="Pfam" id="PF13192"/>
    </source>
</evidence>
<reference evidence="2 3" key="1">
    <citation type="submission" date="2016-10" db="EMBL/GenBank/DDBJ databases">
        <authorList>
            <person name="de Groot N.N."/>
        </authorList>
    </citation>
    <scope>NUCLEOTIDE SEQUENCE [LARGE SCALE GENOMIC DNA]</scope>
    <source>
        <strain evidence="2 3">YAD2003</strain>
    </source>
</reference>
<accession>A0A1H6KEB2</accession>
<sequence>MALFGKKKEEKKEGAPCCCCSGEQTIGETASTCCGEKVDSICCIKVLGSGCKACHQLYDNTVEAVKGMGIEVEYVTDLQKIMEYGAMLMPALVVNEKLVSSGKVLKPTEIIKLIRG</sequence>
<evidence type="ECO:0000313" key="3">
    <source>
        <dbReference type="Proteomes" id="UP000183190"/>
    </source>
</evidence>
<dbReference type="Pfam" id="PF13192">
    <property type="entry name" value="Thioredoxin_3"/>
    <property type="match status" value="1"/>
</dbReference>